<accession>A0A8J6HBX6</accession>
<evidence type="ECO:0000313" key="2">
    <source>
        <dbReference type="EMBL" id="KAH0811406.1"/>
    </source>
</evidence>
<dbReference type="EMBL" id="JABDTM020026822">
    <property type="protein sequence ID" value="KAH0811406.1"/>
    <property type="molecule type" value="Genomic_DNA"/>
</dbReference>
<gene>
    <name evidence="2" type="ORF">GEV33_011385</name>
</gene>
<feature type="region of interest" description="Disordered" evidence="1">
    <location>
        <begin position="63"/>
        <end position="94"/>
    </location>
</feature>
<dbReference type="Proteomes" id="UP000719412">
    <property type="component" value="Unassembled WGS sequence"/>
</dbReference>
<evidence type="ECO:0000313" key="3">
    <source>
        <dbReference type="Proteomes" id="UP000719412"/>
    </source>
</evidence>
<sequence>MDETFYIPADADAPASRTRHICAHVYESITNPPLKYIQQCTGILNECTQNLCDSLALQKKIKREQEEESGGGGGGAPSLQREAGAGNEARQAHDGRPHIKLTSLCAGPGDGITAYRTLAACRGMMGMGSGIAAVDACYRPAGFLRLYNAPLQHPFVPDRLVHLEKSERAVVTVASGVSSPPLVFFHTSKQHPTLNARLIRVA</sequence>
<protein>
    <submittedName>
        <fullName evidence="2">Uncharacterized protein</fullName>
    </submittedName>
</protein>
<proteinExistence type="predicted"/>
<reference evidence="2" key="1">
    <citation type="journal article" date="2020" name="J Insects Food Feed">
        <title>The yellow mealworm (Tenebrio molitor) genome: a resource for the emerging insects as food and feed industry.</title>
        <authorList>
            <person name="Eriksson T."/>
            <person name="Andere A."/>
            <person name="Kelstrup H."/>
            <person name="Emery V."/>
            <person name="Picard C."/>
        </authorList>
    </citation>
    <scope>NUCLEOTIDE SEQUENCE</scope>
    <source>
        <strain evidence="2">Stoneville</strain>
        <tissue evidence="2">Whole head</tissue>
    </source>
</reference>
<comment type="caution">
    <text evidence="2">The sequence shown here is derived from an EMBL/GenBank/DDBJ whole genome shotgun (WGS) entry which is preliminary data.</text>
</comment>
<organism evidence="2 3">
    <name type="scientific">Tenebrio molitor</name>
    <name type="common">Yellow mealworm beetle</name>
    <dbReference type="NCBI Taxonomy" id="7067"/>
    <lineage>
        <taxon>Eukaryota</taxon>
        <taxon>Metazoa</taxon>
        <taxon>Ecdysozoa</taxon>
        <taxon>Arthropoda</taxon>
        <taxon>Hexapoda</taxon>
        <taxon>Insecta</taxon>
        <taxon>Pterygota</taxon>
        <taxon>Neoptera</taxon>
        <taxon>Endopterygota</taxon>
        <taxon>Coleoptera</taxon>
        <taxon>Polyphaga</taxon>
        <taxon>Cucujiformia</taxon>
        <taxon>Tenebrionidae</taxon>
        <taxon>Tenebrio</taxon>
    </lineage>
</organism>
<name>A0A8J6HBX6_TENMO</name>
<reference evidence="2" key="2">
    <citation type="submission" date="2021-08" db="EMBL/GenBank/DDBJ databases">
        <authorList>
            <person name="Eriksson T."/>
        </authorList>
    </citation>
    <scope>NUCLEOTIDE SEQUENCE</scope>
    <source>
        <strain evidence="2">Stoneville</strain>
        <tissue evidence="2">Whole head</tissue>
    </source>
</reference>
<evidence type="ECO:0000256" key="1">
    <source>
        <dbReference type="SAM" id="MobiDB-lite"/>
    </source>
</evidence>
<keyword evidence="3" id="KW-1185">Reference proteome</keyword>
<dbReference type="AlphaFoldDB" id="A0A8J6HBX6"/>